<evidence type="ECO:0000256" key="7">
    <source>
        <dbReference type="ARBA" id="ARBA00023033"/>
    </source>
</evidence>
<dbReference type="PRINTS" id="PR00411">
    <property type="entry name" value="PNDRDTASEI"/>
</dbReference>
<dbReference type="PANTHER" id="PTHR43098">
    <property type="entry name" value="L-ORNITHINE N(5)-MONOOXYGENASE-RELATED"/>
    <property type="match status" value="1"/>
</dbReference>
<evidence type="ECO:0000256" key="2">
    <source>
        <dbReference type="ARBA" id="ARBA00010139"/>
    </source>
</evidence>
<keyword evidence="6" id="KW-0560">Oxidoreductase</keyword>
<evidence type="ECO:0000256" key="6">
    <source>
        <dbReference type="ARBA" id="ARBA00023002"/>
    </source>
</evidence>
<keyword evidence="5" id="KW-0521">NADP</keyword>
<keyword evidence="10" id="KW-1185">Reference proteome</keyword>
<comment type="cofactor">
    <cofactor evidence="1">
        <name>FAD</name>
        <dbReference type="ChEBI" id="CHEBI:57692"/>
    </cofactor>
</comment>
<proteinExistence type="inferred from homology"/>
<keyword evidence="3" id="KW-0285">Flavoprotein</keyword>
<name>A0A4R5BY53_9PSEU</name>
<evidence type="ECO:0000313" key="9">
    <source>
        <dbReference type="EMBL" id="TDD90643.1"/>
    </source>
</evidence>
<organism evidence="9 10">
    <name type="scientific">Saccharopolyspora karakumensis</name>
    <dbReference type="NCBI Taxonomy" id="2530386"/>
    <lineage>
        <taxon>Bacteria</taxon>
        <taxon>Bacillati</taxon>
        <taxon>Actinomycetota</taxon>
        <taxon>Actinomycetes</taxon>
        <taxon>Pseudonocardiales</taxon>
        <taxon>Pseudonocardiaceae</taxon>
        <taxon>Saccharopolyspora</taxon>
    </lineage>
</organism>
<evidence type="ECO:0000256" key="1">
    <source>
        <dbReference type="ARBA" id="ARBA00001974"/>
    </source>
</evidence>
<feature type="compositionally biased region" description="Basic and acidic residues" evidence="8">
    <location>
        <begin position="230"/>
        <end position="246"/>
    </location>
</feature>
<evidence type="ECO:0000256" key="3">
    <source>
        <dbReference type="ARBA" id="ARBA00022630"/>
    </source>
</evidence>
<sequence>MRADERGDAIADLDVVVVGAGFSGLHALHRMRGLGLATRVFEAGGGVGGTWFWNRYPGARCDVESWDYSYSFDPELDQEWEWSERYPAQPEIRAYLDHVADRYRLRDGITLDTRVTSAHFDDGTGLWRVRTDRGHDVTARYVVMATGCLSAARIPDFRGAERFRGRTYHTGQWPEDGVDFRGSHVAVIGTGSSGVQAIPLIAEQATSVTVFQRTATFSVPARNRALSPQEQRRIKETYPERRRLTRDSPTGTTVVRGDRSAIEVSPEERRVAFEQRWEHGGSGLPAAFDDVLLNPRSNDAAAEFVRSKIREIVEDPQVAERLCPQGVPIGAKRLCVDTGYYATYNAEHVELVDVRENPIEEITAEAVRTSARTHPCDAIVFATGYDAMTGALARIDIRGRNGLSLREKWSAGPVTYLGLATAGFPNLFVVAGPGSPSVLTNVVVSIEHHVEWLGELLTRVESGGIRHVEATEEAEARWVEHVNELAVRTLYPQANSWYLGANVPGKPQVFMPYPGGLVAYRETCARVAERDYEGFTLTPAPVGRTCADSAAPLKEALPTTAGGERGGTR</sequence>
<dbReference type="PANTHER" id="PTHR43098:SF3">
    <property type="entry name" value="L-ORNITHINE N(5)-MONOOXYGENASE-RELATED"/>
    <property type="match status" value="1"/>
</dbReference>
<dbReference type="GO" id="GO:0016709">
    <property type="term" value="F:oxidoreductase activity, acting on paired donors, with incorporation or reduction of molecular oxygen, NAD(P)H as one donor, and incorporation of one atom of oxygen"/>
    <property type="evidence" value="ECO:0007669"/>
    <property type="project" value="UniProtKB-ARBA"/>
</dbReference>
<protein>
    <submittedName>
        <fullName evidence="9">NAD(P)/FAD-dependent oxidoreductase</fullName>
    </submittedName>
</protein>
<evidence type="ECO:0000256" key="5">
    <source>
        <dbReference type="ARBA" id="ARBA00022857"/>
    </source>
</evidence>
<dbReference type="AlphaFoldDB" id="A0A4R5BY53"/>
<evidence type="ECO:0000256" key="8">
    <source>
        <dbReference type="SAM" id="MobiDB-lite"/>
    </source>
</evidence>
<keyword evidence="7" id="KW-0503">Monooxygenase</keyword>
<dbReference type="Pfam" id="PF13738">
    <property type="entry name" value="Pyr_redox_3"/>
    <property type="match status" value="1"/>
</dbReference>
<evidence type="ECO:0000313" key="10">
    <source>
        <dbReference type="Proteomes" id="UP000294723"/>
    </source>
</evidence>
<dbReference type="Gene3D" id="3.50.50.60">
    <property type="entry name" value="FAD/NAD(P)-binding domain"/>
    <property type="match status" value="2"/>
</dbReference>
<accession>A0A4R5BY53</accession>
<feature type="region of interest" description="Disordered" evidence="8">
    <location>
        <begin position="224"/>
        <end position="255"/>
    </location>
</feature>
<dbReference type="SUPFAM" id="SSF51905">
    <property type="entry name" value="FAD/NAD(P)-binding domain"/>
    <property type="match status" value="2"/>
</dbReference>
<dbReference type="InterPro" id="IPR036188">
    <property type="entry name" value="FAD/NAD-bd_sf"/>
</dbReference>
<comment type="similarity">
    <text evidence="2">Belongs to the FAD-binding monooxygenase family.</text>
</comment>
<dbReference type="EMBL" id="SMLA01000008">
    <property type="protein sequence ID" value="TDD90643.1"/>
    <property type="molecule type" value="Genomic_DNA"/>
</dbReference>
<comment type="caution">
    <text evidence="9">The sequence shown here is derived from an EMBL/GenBank/DDBJ whole genome shotgun (WGS) entry which is preliminary data.</text>
</comment>
<dbReference type="Proteomes" id="UP000294723">
    <property type="component" value="Unassembled WGS sequence"/>
</dbReference>
<dbReference type="RefSeq" id="WP_132682006.1">
    <property type="nucleotide sequence ID" value="NZ_SMLA01000008.1"/>
</dbReference>
<dbReference type="InterPro" id="IPR050775">
    <property type="entry name" value="FAD-binding_Monooxygenases"/>
</dbReference>
<keyword evidence="4" id="KW-0274">FAD</keyword>
<reference evidence="9 10" key="1">
    <citation type="submission" date="2019-03" db="EMBL/GenBank/DDBJ databases">
        <title>Draft genome sequences of novel Actinobacteria.</title>
        <authorList>
            <person name="Sahin N."/>
            <person name="Ay H."/>
            <person name="Saygin H."/>
        </authorList>
    </citation>
    <scope>NUCLEOTIDE SEQUENCE [LARGE SCALE GENOMIC DNA]</scope>
    <source>
        <strain evidence="9 10">5K548</strain>
    </source>
</reference>
<evidence type="ECO:0000256" key="4">
    <source>
        <dbReference type="ARBA" id="ARBA00022827"/>
    </source>
</evidence>
<gene>
    <name evidence="9" type="ORF">E1202_08455</name>
</gene>